<proteinExistence type="predicted"/>
<dbReference type="AlphaFoldDB" id="A0A6N4V752"/>
<dbReference type="SUPFAM" id="SSF48208">
    <property type="entry name" value="Six-hairpin glycosidases"/>
    <property type="match status" value="1"/>
</dbReference>
<dbReference type="GO" id="GO:0005975">
    <property type="term" value="P:carbohydrate metabolic process"/>
    <property type="evidence" value="ECO:0007669"/>
    <property type="project" value="InterPro"/>
</dbReference>
<dbReference type="Pfam" id="PF19291">
    <property type="entry name" value="TREH_N"/>
    <property type="match status" value="1"/>
</dbReference>
<gene>
    <name evidence="3" type="ORF">MPOR_09660</name>
</gene>
<feature type="domain" description="Trehalase-like N-terminal" evidence="2">
    <location>
        <begin position="6"/>
        <end position="197"/>
    </location>
</feature>
<organism evidence="3 4">
    <name type="scientific">Mycolicibacterium poriferae</name>
    <dbReference type="NCBI Taxonomy" id="39694"/>
    <lineage>
        <taxon>Bacteria</taxon>
        <taxon>Bacillati</taxon>
        <taxon>Actinomycetota</taxon>
        <taxon>Actinomycetes</taxon>
        <taxon>Mycobacteriales</taxon>
        <taxon>Mycobacteriaceae</taxon>
        <taxon>Mycolicibacterium</taxon>
    </lineage>
</organism>
<keyword evidence="4" id="KW-1185">Reference proteome</keyword>
<dbReference type="InterPro" id="IPR011613">
    <property type="entry name" value="GH15-like"/>
</dbReference>
<name>A0A6N4V752_9MYCO</name>
<dbReference type="GO" id="GO:0004553">
    <property type="term" value="F:hydrolase activity, hydrolyzing O-glycosyl compounds"/>
    <property type="evidence" value="ECO:0007669"/>
    <property type="project" value="UniProtKB-ARBA"/>
</dbReference>
<dbReference type="PANTHER" id="PTHR31616">
    <property type="entry name" value="TREHALASE"/>
    <property type="match status" value="1"/>
</dbReference>
<evidence type="ECO:0000259" key="2">
    <source>
        <dbReference type="Pfam" id="PF19291"/>
    </source>
</evidence>
<evidence type="ECO:0000313" key="3">
    <source>
        <dbReference type="EMBL" id="BBX49940.1"/>
    </source>
</evidence>
<dbReference type="Gene3D" id="1.50.10.10">
    <property type="match status" value="1"/>
</dbReference>
<protein>
    <submittedName>
        <fullName evidence="3">Glucoamylase</fullName>
    </submittedName>
</protein>
<sequence>MTDFPSVAEHGLIGDLRTCALVGSDGSINWFCAPRFDSPSVFGAILDPERGGSWTISTARKDSRTHQFYFPQSAALITRFLTADGVIEVHDFMPVLQPKDEAHVQRLVRRVVAVRGTTTVSMVLDARPDYGRRRFDVQSGNRTAHFRLDDLAMQLRSSVDLTVDDTVVAAEFELKPGQTAEFVLEVGETCGGDAPQHRPSVDELFDGTIHFWRSWLKHSRYQGRWREMVERSAITLKLLTHEPSGAIIAAPTTSLPEDIGGERNWDYRYVWMRDAGFSLYALLALGFHDEAHSFIGWLSRRLGCGDREADGLGPLRVLYDIDGNEPPPEAELDHLRGHLDSRPVRVGNAAVGQLQLDIYGDLIDSVYLFNKYGPGISYDAWSDVVFVIDWLIDNWERADAGMWEIRDEEKAHTTSRLMCWVAVERAIRIARHRGLPADLVTWSSARDAMYHRIMTKSWNTDLEAFTQVEGGDRLDAGVLLMPMVKFISPADPRFLSTLAAIERELVTDSLVFRYQPATDGLDGDEGTFSLCTFWYVEALTRCGRLADAQLALEKMFTYANHVGLYAEQVSATGDQVGNFPQAFTHLSLISAAINLDRALG</sequence>
<accession>A0A6N4V752</accession>
<dbReference type="RefSeq" id="WP_163672770.1">
    <property type="nucleotide sequence ID" value="NZ_AP022570.1"/>
</dbReference>
<feature type="domain" description="GH15-like" evidence="1">
    <location>
        <begin position="226"/>
        <end position="592"/>
    </location>
</feature>
<dbReference type="EMBL" id="AP022570">
    <property type="protein sequence ID" value="BBX49940.1"/>
    <property type="molecule type" value="Genomic_DNA"/>
</dbReference>
<dbReference type="InterPro" id="IPR045582">
    <property type="entry name" value="Trehalase-like_N"/>
</dbReference>
<reference evidence="3 4" key="1">
    <citation type="journal article" date="2019" name="Emerg. Microbes Infect.">
        <title>Comprehensive subspecies identification of 175 nontuberculous mycobacteria species based on 7547 genomic profiles.</title>
        <authorList>
            <person name="Matsumoto Y."/>
            <person name="Kinjo T."/>
            <person name="Motooka D."/>
            <person name="Nabeya D."/>
            <person name="Jung N."/>
            <person name="Uechi K."/>
            <person name="Horii T."/>
            <person name="Iida T."/>
            <person name="Fujita J."/>
            <person name="Nakamura S."/>
        </authorList>
    </citation>
    <scope>NUCLEOTIDE SEQUENCE [LARGE SCALE GENOMIC DNA]</scope>
    <source>
        <strain evidence="3 4">JCM 12603</strain>
    </source>
</reference>
<dbReference type="KEGG" id="mpof:MPOR_09660"/>
<evidence type="ECO:0000313" key="4">
    <source>
        <dbReference type="Proteomes" id="UP000466785"/>
    </source>
</evidence>
<dbReference type="Proteomes" id="UP000466785">
    <property type="component" value="Chromosome"/>
</dbReference>
<dbReference type="InterPro" id="IPR012341">
    <property type="entry name" value="6hp_glycosidase-like_sf"/>
</dbReference>
<evidence type="ECO:0000259" key="1">
    <source>
        <dbReference type="Pfam" id="PF00723"/>
    </source>
</evidence>
<dbReference type="Pfam" id="PF00723">
    <property type="entry name" value="Glyco_hydro_15"/>
    <property type="match status" value="1"/>
</dbReference>
<dbReference type="PANTHER" id="PTHR31616:SF0">
    <property type="entry name" value="GLUCAN 1,4-ALPHA-GLUCOSIDASE"/>
    <property type="match status" value="1"/>
</dbReference>
<dbReference type="InterPro" id="IPR008928">
    <property type="entry name" value="6-hairpin_glycosidase_sf"/>
</dbReference>